<dbReference type="InterPro" id="IPR001841">
    <property type="entry name" value="Znf_RING"/>
</dbReference>
<gene>
    <name evidence="7" type="primary">Aste57867_22996</name>
    <name evidence="6" type="ORF">As57867_022925</name>
    <name evidence="7" type="ORF">ASTE57867_22996</name>
</gene>
<dbReference type="Gene3D" id="3.30.40.10">
    <property type="entry name" value="Zinc/RING finger domain, C3HC4 (zinc finger)"/>
    <property type="match status" value="1"/>
</dbReference>
<keyword evidence="1" id="KW-0479">Metal-binding</keyword>
<name>A0A485LLI0_9STRA</name>
<feature type="domain" description="RING-type" evidence="5">
    <location>
        <begin position="17"/>
        <end position="53"/>
    </location>
</feature>
<evidence type="ECO:0000313" key="7">
    <source>
        <dbReference type="EMBL" id="VFT99645.1"/>
    </source>
</evidence>
<dbReference type="GO" id="GO:0008270">
    <property type="term" value="F:zinc ion binding"/>
    <property type="evidence" value="ECO:0007669"/>
    <property type="project" value="UniProtKB-KW"/>
</dbReference>
<evidence type="ECO:0000256" key="2">
    <source>
        <dbReference type="ARBA" id="ARBA00022771"/>
    </source>
</evidence>
<dbReference type="SMART" id="SM00184">
    <property type="entry name" value="RING"/>
    <property type="match status" value="1"/>
</dbReference>
<dbReference type="Proteomes" id="UP000332933">
    <property type="component" value="Unassembled WGS sequence"/>
</dbReference>
<dbReference type="InterPro" id="IPR018957">
    <property type="entry name" value="Znf_C3HC4_RING-type"/>
</dbReference>
<proteinExistence type="predicted"/>
<evidence type="ECO:0000256" key="3">
    <source>
        <dbReference type="ARBA" id="ARBA00022833"/>
    </source>
</evidence>
<dbReference type="PROSITE" id="PS50089">
    <property type="entry name" value="ZF_RING_2"/>
    <property type="match status" value="1"/>
</dbReference>
<dbReference type="OrthoDB" id="101216at2759"/>
<organism evidence="7 8">
    <name type="scientific">Aphanomyces stellatus</name>
    <dbReference type="NCBI Taxonomy" id="120398"/>
    <lineage>
        <taxon>Eukaryota</taxon>
        <taxon>Sar</taxon>
        <taxon>Stramenopiles</taxon>
        <taxon>Oomycota</taxon>
        <taxon>Saprolegniomycetes</taxon>
        <taxon>Saprolegniales</taxon>
        <taxon>Verrucalvaceae</taxon>
        <taxon>Aphanomyces</taxon>
    </lineage>
</organism>
<dbReference type="EMBL" id="VJMH01007222">
    <property type="protein sequence ID" value="KAF0685068.1"/>
    <property type="molecule type" value="Genomic_DNA"/>
</dbReference>
<dbReference type="PANTHER" id="PTHR35213">
    <property type="entry name" value="RING-TYPE DOMAIN-CONTAINING PROTEIN-RELATED"/>
    <property type="match status" value="1"/>
</dbReference>
<evidence type="ECO:0000313" key="8">
    <source>
        <dbReference type="Proteomes" id="UP000332933"/>
    </source>
</evidence>
<dbReference type="PANTHER" id="PTHR35213:SF3">
    <property type="entry name" value="MYB-LIKE DOMAIN-CONTAINING PROTEIN"/>
    <property type="match status" value="1"/>
</dbReference>
<reference evidence="7 8" key="1">
    <citation type="submission" date="2019-03" db="EMBL/GenBank/DDBJ databases">
        <authorList>
            <person name="Gaulin E."/>
            <person name="Dumas B."/>
        </authorList>
    </citation>
    <scope>NUCLEOTIDE SEQUENCE [LARGE SCALE GENOMIC DNA]</scope>
    <source>
        <strain evidence="7">CBS 568.67</strain>
    </source>
</reference>
<sequence length="305" mass="34051">MLASSPPAFMPSSARRCVICKGMDANVLLEACGHAFHSRCIFEWPLTACEVCQTPCDAIAVVARHGRSSSSSSPRAPGGVSATRRSWDDAEREYCMLLMDLFKEGSLPLRGGMHLRQTLALLLNCNPMRITKKFKQQDQLGKQTYAYAATPAGANYKRHVQRQKQLTMLRDSFYWQLKAVSGGSFIMDSMREAECEFWTTQLIAFAKTVGQRLVSPHGLDLACPSTPPADEPKLMVVESPMTVECSMAYYAPCMSQMDWEMEALKDDSSDPLPWSGHSLDFADDDDIDNRLLLDKITVDETIWTN</sequence>
<evidence type="ECO:0000313" key="6">
    <source>
        <dbReference type="EMBL" id="KAF0685068.1"/>
    </source>
</evidence>
<keyword evidence="2 4" id="KW-0863">Zinc-finger</keyword>
<dbReference type="AlphaFoldDB" id="A0A485LLI0"/>
<dbReference type="Pfam" id="PF00097">
    <property type="entry name" value="zf-C3HC4"/>
    <property type="match status" value="1"/>
</dbReference>
<reference evidence="6" key="2">
    <citation type="submission" date="2019-06" db="EMBL/GenBank/DDBJ databases">
        <title>Genomics analysis of Aphanomyces spp. identifies a new class of oomycete effector associated with host adaptation.</title>
        <authorList>
            <person name="Gaulin E."/>
        </authorList>
    </citation>
    <scope>NUCLEOTIDE SEQUENCE</scope>
    <source>
        <strain evidence="6">CBS 578.67</strain>
    </source>
</reference>
<keyword evidence="3" id="KW-0862">Zinc</keyword>
<dbReference type="InterPro" id="IPR013083">
    <property type="entry name" value="Znf_RING/FYVE/PHD"/>
</dbReference>
<keyword evidence="8" id="KW-1185">Reference proteome</keyword>
<accession>A0A485LLI0</accession>
<evidence type="ECO:0000259" key="5">
    <source>
        <dbReference type="PROSITE" id="PS50089"/>
    </source>
</evidence>
<evidence type="ECO:0000256" key="1">
    <source>
        <dbReference type="ARBA" id="ARBA00022723"/>
    </source>
</evidence>
<protein>
    <submittedName>
        <fullName evidence="7">Aste57867_22996 protein</fullName>
    </submittedName>
</protein>
<dbReference type="SUPFAM" id="SSF57850">
    <property type="entry name" value="RING/U-box"/>
    <property type="match status" value="1"/>
</dbReference>
<evidence type="ECO:0000256" key="4">
    <source>
        <dbReference type="PROSITE-ProRule" id="PRU00175"/>
    </source>
</evidence>
<dbReference type="EMBL" id="CAADRA010007248">
    <property type="protein sequence ID" value="VFT99645.1"/>
    <property type="molecule type" value="Genomic_DNA"/>
</dbReference>